<gene>
    <name evidence="1" type="ORF">OG517_01945</name>
</gene>
<sequence length="59" mass="6148">MRGAPGEGTAWGTPPDLAADPLIESVTRTATAVLRPDAERTAVEVISRAQLDEPARCGC</sequence>
<dbReference type="RefSeq" id="WP_328959854.1">
    <property type="nucleotide sequence ID" value="NZ_CP108090.1"/>
</dbReference>
<dbReference type="EMBL" id="CP108090">
    <property type="protein sequence ID" value="WUQ10292.1"/>
    <property type="molecule type" value="Genomic_DNA"/>
</dbReference>
<reference evidence="1" key="1">
    <citation type="submission" date="2022-10" db="EMBL/GenBank/DDBJ databases">
        <title>The complete genomes of actinobacterial strains from the NBC collection.</title>
        <authorList>
            <person name="Joergensen T.S."/>
            <person name="Alvarez Arevalo M."/>
            <person name="Sterndorff E.B."/>
            <person name="Faurdal D."/>
            <person name="Vuksanovic O."/>
            <person name="Mourched A.-S."/>
            <person name="Charusanti P."/>
            <person name="Shaw S."/>
            <person name="Blin K."/>
            <person name="Weber T."/>
        </authorList>
    </citation>
    <scope>NUCLEOTIDE SEQUENCE</scope>
    <source>
        <strain evidence="1">NBC_00248</strain>
    </source>
</reference>
<name>A0ABZ1T396_STRVG</name>
<protein>
    <submittedName>
        <fullName evidence="1">Uncharacterized protein</fullName>
    </submittedName>
</protein>
<dbReference type="Proteomes" id="UP001432039">
    <property type="component" value="Chromosome"/>
</dbReference>
<accession>A0ABZ1T396</accession>
<keyword evidence="2" id="KW-1185">Reference proteome</keyword>
<evidence type="ECO:0000313" key="1">
    <source>
        <dbReference type="EMBL" id="WUQ10292.1"/>
    </source>
</evidence>
<evidence type="ECO:0000313" key="2">
    <source>
        <dbReference type="Proteomes" id="UP001432039"/>
    </source>
</evidence>
<organism evidence="1 2">
    <name type="scientific">Streptomyces virginiae</name>
    <name type="common">Streptomyces cinnamonensis</name>
    <dbReference type="NCBI Taxonomy" id="1961"/>
    <lineage>
        <taxon>Bacteria</taxon>
        <taxon>Bacillati</taxon>
        <taxon>Actinomycetota</taxon>
        <taxon>Actinomycetes</taxon>
        <taxon>Kitasatosporales</taxon>
        <taxon>Streptomycetaceae</taxon>
        <taxon>Streptomyces</taxon>
    </lineage>
</organism>
<proteinExistence type="predicted"/>